<evidence type="ECO:0000259" key="2">
    <source>
        <dbReference type="PROSITE" id="PS51029"/>
    </source>
</evidence>
<evidence type="ECO:0000313" key="3">
    <source>
        <dbReference type="EMBL" id="CAL1280770.1"/>
    </source>
</evidence>
<dbReference type="PROSITE" id="PS51029">
    <property type="entry name" value="MADF"/>
    <property type="match status" value="1"/>
</dbReference>
<feature type="domain" description="MADF" evidence="2">
    <location>
        <begin position="10"/>
        <end position="100"/>
    </location>
</feature>
<feature type="compositionally biased region" description="Low complexity" evidence="1">
    <location>
        <begin position="248"/>
        <end position="261"/>
    </location>
</feature>
<dbReference type="SMART" id="SM00595">
    <property type="entry name" value="MADF"/>
    <property type="match status" value="1"/>
</dbReference>
<sequence>MEWSEEKLLQLIEAYRRKPLLWDTKHKDHYRKNLKEDAWKEISDEIKVSDAQIKRKMVSLLASHRRERSRIKNSKAKGDEIYKSRWFAYEAFKFLGNKDNAPRKRLTIETDGIIEVEDDNKASIIPIEQIERETTQMSQETTALSTLKPSKRARGKEDNINSSILKNALNNLPTTEEKLEKNPSEPNEIDSFFTYVAVKVHKYSPEVQKRVQHSVFEILMKADTGMLDWPSSPMYSQPYLAYPQQAVPQSSYPSQSRPSFSTNSPEQSPAASTDIEDFV</sequence>
<reference evidence="3 4" key="1">
    <citation type="submission" date="2024-04" db="EMBL/GenBank/DDBJ databases">
        <authorList>
            <person name="Rising A."/>
            <person name="Reimegard J."/>
            <person name="Sonavane S."/>
            <person name="Akerstrom W."/>
            <person name="Nylinder S."/>
            <person name="Hedman E."/>
            <person name="Kallberg Y."/>
        </authorList>
    </citation>
    <scope>NUCLEOTIDE SEQUENCE [LARGE SCALE GENOMIC DNA]</scope>
</reference>
<dbReference type="PANTHER" id="PTHR21505:SF12">
    <property type="entry name" value="MADF DOMAIN-CONTAINING PROTEIN-RELATED"/>
    <property type="match status" value="1"/>
</dbReference>
<name>A0AAV2ACI5_9ARAC</name>
<evidence type="ECO:0000313" key="4">
    <source>
        <dbReference type="Proteomes" id="UP001497382"/>
    </source>
</evidence>
<proteinExistence type="predicted"/>
<dbReference type="PANTHER" id="PTHR21505">
    <property type="entry name" value="MADF DOMAIN-CONTAINING PROTEIN-RELATED"/>
    <property type="match status" value="1"/>
</dbReference>
<protein>
    <recommendedName>
        <fullName evidence="2">MADF domain-containing protein</fullName>
    </recommendedName>
</protein>
<organism evidence="3 4">
    <name type="scientific">Larinioides sclopetarius</name>
    <dbReference type="NCBI Taxonomy" id="280406"/>
    <lineage>
        <taxon>Eukaryota</taxon>
        <taxon>Metazoa</taxon>
        <taxon>Ecdysozoa</taxon>
        <taxon>Arthropoda</taxon>
        <taxon>Chelicerata</taxon>
        <taxon>Arachnida</taxon>
        <taxon>Araneae</taxon>
        <taxon>Araneomorphae</taxon>
        <taxon>Entelegynae</taxon>
        <taxon>Araneoidea</taxon>
        <taxon>Araneidae</taxon>
        <taxon>Larinioides</taxon>
    </lineage>
</organism>
<comment type="caution">
    <text evidence="3">The sequence shown here is derived from an EMBL/GenBank/DDBJ whole genome shotgun (WGS) entry which is preliminary data.</text>
</comment>
<feature type="compositionally biased region" description="Polar residues" evidence="1">
    <location>
        <begin position="135"/>
        <end position="148"/>
    </location>
</feature>
<dbReference type="Proteomes" id="UP001497382">
    <property type="component" value="Unassembled WGS sequence"/>
</dbReference>
<dbReference type="AlphaFoldDB" id="A0AAV2ACI5"/>
<keyword evidence="4" id="KW-1185">Reference proteome</keyword>
<accession>A0AAV2ACI5</accession>
<dbReference type="Pfam" id="PF10545">
    <property type="entry name" value="MADF_DNA_bdg"/>
    <property type="match status" value="1"/>
</dbReference>
<dbReference type="InterPro" id="IPR006578">
    <property type="entry name" value="MADF-dom"/>
</dbReference>
<gene>
    <name evidence="3" type="ORF">LARSCL_LOCUS11178</name>
</gene>
<feature type="region of interest" description="Disordered" evidence="1">
    <location>
        <begin position="135"/>
        <end position="162"/>
    </location>
</feature>
<dbReference type="EMBL" id="CAXIEN010000136">
    <property type="protein sequence ID" value="CAL1280770.1"/>
    <property type="molecule type" value="Genomic_DNA"/>
</dbReference>
<feature type="compositionally biased region" description="Polar residues" evidence="1">
    <location>
        <begin position="262"/>
        <end position="271"/>
    </location>
</feature>
<feature type="region of interest" description="Disordered" evidence="1">
    <location>
        <begin position="245"/>
        <end position="279"/>
    </location>
</feature>
<evidence type="ECO:0000256" key="1">
    <source>
        <dbReference type="SAM" id="MobiDB-lite"/>
    </source>
</evidence>